<dbReference type="SUPFAM" id="SSF54637">
    <property type="entry name" value="Thioesterase/thiol ester dehydrase-isomerase"/>
    <property type="match status" value="1"/>
</dbReference>
<dbReference type="GO" id="GO:0061522">
    <property type="term" value="F:1,4-dihydroxy-2-naphthoyl-CoA thioesterase activity"/>
    <property type="evidence" value="ECO:0007669"/>
    <property type="project" value="TreeGrafter"/>
</dbReference>
<evidence type="ECO:0000259" key="3">
    <source>
        <dbReference type="Pfam" id="PF03061"/>
    </source>
</evidence>
<evidence type="ECO:0000256" key="1">
    <source>
        <dbReference type="ARBA" id="ARBA00008324"/>
    </source>
</evidence>
<accession>A0AB38XSF5</accession>
<gene>
    <name evidence="4" type="ORF">PIG85_05205</name>
</gene>
<comment type="similarity">
    <text evidence="1">Belongs to the thioesterase PaaI family.</text>
</comment>
<dbReference type="Proteomes" id="UP001211044">
    <property type="component" value="Chromosome"/>
</dbReference>
<keyword evidence="2" id="KW-0378">Hydrolase</keyword>
<dbReference type="NCBIfam" id="TIGR00369">
    <property type="entry name" value="unchar_dom_1"/>
    <property type="match status" value="1"/>
</dbReference>
<evidence type="ECO:0000256" key="2">
    <source>
        <dbReference type="ARBA" id="ARBA00022801"/>
    </source>
</evidence>
<dbReference type="Gene3D" id="3.10.129.10">
    <property type="entry name" value="Hotdog Thioesterase"/>
    <property type="match status" value="1"/>
</dbReference>
<dbReference type="AlphaFoldDB" id="A0AB38XSF5"/>
<organism evidence="4 5">
    <name type="scientific">Winkia neuii subsp. anitrata</name>
    <dbReference type="NCBI Taxonomy" id="29318"/>
    <lineage>
        <taxon>Bacteria</taxon>
        <taxon>Bacillati</taxon>
        <taxon>Actinomycetota</taxon>
        <taxon>Actinomycetes</taxon>
        <taxon>Actinomycetales</taxon>
        <taxon>Actinomycetaceae</taxon>
        <taxon>Winkia</taxon>
    </lineage>
</organism>
<dbReference type="PANTHER" id="PTHR43240">
    <property type="entry name" value="1,4-DIHYDROXY-2-NAPHTHOYL-COA THIOESTERASE 1"/>
    <property type="match status" value="1"/>
</dbReference>
<dbReference type="GO" id="GO:0005829">
    <property type="term" value="C:cytosol"/>
    <property type="evidence" value="ECO:0007669"/>
    <property type="project" value="TreeGrafter"/>
</dbReference>
<dbReference type="Pfam" id="PF03061">
    <property type="entry name" value="4HBT"/>
    <property type="match status" value="1"/>
</dbReference>
<protein>
    <submittedName>
        <fullName evidence="4">PaaI family thioesterase</fullName>
    </submittedName>
</protein>
<dbReference type="InterPro" id="IPR006683">
    <property type="entry name" value="Thioestr_dom"/>
</dbReference>
<dbReference type="KEGG" id="wne:PIG85_05205"/>
<dbReference type="InterPro" id="IPR003736">
    <property type="entry name" value="PAAI_dom"/>
</dbReference>
<dbReference type="EMBL" id="CP116394">
    <property type="protein sequence ID" value="WCE47046.1"/>
    <property type="molecule type" value="Genomic_DNA"/>
</dbReference>
<proteinExistence type="inferred from homology"/>
<sequence length="133" mass="14132">MNELDEPNWDGTLMERMGIKPVSYSAERAEVEMDIAGNTQPMGILHGGANAVLVETAASLAAAYAAPKGMAAVGSELSVSHLRPATTNKVKAVASALRIGKSQAVYAVKIYDEDDRLTACGRMTGHFIPIDER</sequence>
<dbReference type="PANTHER" id="PTHR43240:SF5">
    <property type="entry name" value="1,4-DIHYDROXY-2-NAPHTHOYL-COA THIOESTERASE 1"/>
    <property type="match status" value="1"/>
</dbReference>
<dbReference type="CDD" id="cd03443">
    <property type="entry name" value="PaaI_thioesterase"/>
    <property type="match status" value="1"/>
</dbReference>
<name>A0AB38XSF5_9ACTO</name>
<dbReference type="InterPro" id="IPR029069">
    <property type="entry name" value="HotDog_dom_sf"/>
</dbReference>
<dbReference type="RefSeq" id="WP_101485812.1">
    <property type="nucleotide sequence ID" value="NZ_CP116394.1"/>
</dbReference>
<evidence type="ECO:0000313" key="4">
    <source>
        <dbReference type="EMBL" id="WCE47046.1"/>
    </source>
</evidence>
<feature type="domain" description="Thioesterase" evidence="3">
    <location>
        <begin position="42"/>
        <end position="118"/>
    </location>
</feature>
<reference evidence="4" key="1">
    <citation type="submission" date="2023-01" db="EMBL/GenBank/DDBJ databases">
        <title>Comparative Genomic Analysis of the Clinically-Derived Winkia Strain NY0527 Provides Evidence into the Taxonomic Reassignment of Winkia neuii and Characterizes Their Virulence Traits.</title>
        <authorList>
            <person name="Cai X."/>
            <person name="Peng Y."/>
            <person name="Li M."/>
            <person name="Qiu Y."/>
            <person name="Wang Y."/>
            <person name="Xu L."/>
            <person name="Hou Q."/>
        </authorList>
    </citation>
    <scope>NUCLEOTIDE SEQUENCE</scope>
    <source>
        <strain evidence="4">NY0527</strain>
    </source>
</reference>
<evidence type="ECO:0000313" key="5">
    <source>
        <dbReference type="Proteomes" id="UP001211044"/>
    </source>
</evidence>